<evidence type="ECO:0000256" key="3">
    <source>
        <dbReference type="ARBA" id="ARBA00023155"/>
    </source>
</evidence>
<dbReference type="Pfam" id="PF00046">
    <property type="entry name" value="Homeodomain"/>
    <property type="match status" value="1"/>
</dbReference>
<dbReference type="CDD" id="cd00086">
    <property type="entry name" value="homeodomain"/>
    <property type="match status" value="1"/>
</dbReference>
<keyword evidence="3 5" id="KW-0371">Homeobox</keyword>
<keyword evidence="2 5" id="KW-0238">DNA-binding</keyword>
<dbReference type="GO" id="GO:0003677">
    <property type="term" value="F:DNA binding"/>
    <property type="evidence" value="ECO:0007669"/>
    <property type="project" value="UniProtKB-KW"/>
</dbReference>
<dbReference type="PANTHER" id="PTHR24329:SF543">
    <property type="entry name" value="FI01017P-RELATED"/>
    <property type="match status" value="1"/>
</dbReference>
<evidence type="ECO:0000313" key="9">
    <source>
        <dbReference type="EMBL" id="BES95345.1"/>
    </source>
</evidence>
<dbReference type="InterPro" id="IPR050649">
    <property type="entry name" value="Paired_Homeobox_TFs"/>
</dbReference>
<dbReference type="PROSITE" id="PS00027">
    <property type="entry name" value="HOMEOBOX_1"/>
    <property type="match status" value="1"/>
</dbReference>
<dbReference type="InterPro" id="IPR001356">
    <property type="entry name" value="HD"/>
</dbReference>
<dbReference type="PANTHER" id="PTHR24329">
    <property type="entry name" value="HOMEOBOX PROTEIN ARISTALESS"/>
    <property type="match status" value="1"/>
</dbReference>
<evidence type="ECO:0000256" key="4">
    <source>
        <dbReference type="ARBA" id="ARBA00023242"/>
    </source>
</evidence>
<protein>
    <submittedName>
        <fullName evidence="9">Homeobox domain</fullName>
    </submittedName>
</protein>
<comment type="subcellular location">
    <subcellularLocation>
        <location evidence="1 5 6">Nucleus</location>
    </subcellularLocation>
</comment>
<accession>A0ABN7AT18</accession>
<gene>
    <name evidence="9" type="ORF">NTJ_08155</name>
</gene>
<evidence type="ECO:0000256" key="2">
    <source>
        <dbReference type="ARBA" id="ARBA00023125"/>
    </source>
</evidence>
<proteinExistence type="predicted"/>
<feature type="domain" description="Homeobox" evidence="8">
    <location>
        <begin position="109"/>
        <end position="169"/>
    </location>
</feature>
<evidence type="ECO:0000256" key="5">
    <source>
        <dbReference type="PROSITE-ProRule" id="PRU00108"/>
    </source>
</evidence>
<evidence type="ECO:0000259" key="8">
    <source>
        <dbReference type="PROSITE" id="PS50071"/>
    </source>
</evidence>
<dbReference type="InterPro" id="IPR009057">
    <property type="entry name" value="Homeodomain-like_sf"/>
</dbReference>
<reference evidence="9 10" key="1">
    <citation type="submission" date="2023-09" db="EMBL/GenBank/DDBJ databases">
        <title>Nesidiocoris tenuis whole genome shotgun sequence.</title>
        <authorList>
            <person name="Shibata T."/>
            <person name="Shimoda M."/>
            <person name="Kobayashi T."/>
            <person name="Uehara T."/>
        </authorList>
    </citation>
    <scope>NUCLEOTIDE SEQUENCE [LARGE SCALE GENOMIC DNA]</scope>
    <source>
        <strain evidence="9 10">Japan</strain>
    </source>
</reference>
<evidence type="ECO:0000256" key="6">
    <source>
        <dbReference type="RuleBase" id="RU000682"/>
    </source>
</evidence>
<evidence type="ECO:0000256" key="7">
    <source>
        <dbReference type="SAM" id="MobiDB-lite"/>
    </source>
</evidence>
<dbReference type="SMART" id="SM00389">
    <property type="entry name" value="HOX"/>
    <property type="match status" value="1"/>
</dbReference>
<organism evidence="9 10">
    <name type="scientific">Nesidiocoris tenuis</name>
    <dbReference type="NCBI Taxonomy" id="355587"/>
    <lineage>
        <taxon>Eukaryota</taxon>
        <taxon>Metazoa</taxon>
        <taxon>Ecdysozoa</taxon>
        <taxon>Arthropoda</taxon>
        <taxon>Hexapoda</taxon>
        <taxon>Insecta</taxon>
        <taxon>Pterygota</taxon>
        <taxon>Neoptera</taxon>
        <taxon>Paraneoptera</taxon>
        <taxon>Hemiptera</taxon>
        <taxon>Heteroptera</taxon>
        <taxon>Panheteroptera</taxon>
        <taxon>Cimicomorpha</taxon>
        <taxon>Miridae</taxon>
        <taxon>Dicyphina</taxon>
        <taxon>Nesidiocoris</taxon>
    </lineage>
</organism>
<dbReference type="EMBL" id="AP028914">
    <property type="protein sequence ID" value="BES95345.1"/>
    <property type="molecule type" value="Genomic_DNA"/>
</dbReference>
<name>A0ABN7AT18_9HEMI</name>
<feature type="compositionally biased region" description="Basic and acidic residues" evidence="7">
    <location>
        <begin position="95"/>
        <end position="105"/>
    </location>
</feature>
<feature type="compositionally biased region" description="Low complexity" evidence="7">
    <location>
        <begin position="82"/>
        <end position="94"/>
    </location>
</feature>
<keyword evidence="4 5" id="KW-0539">Nucleus</keyword>
<evidence type="ECO:0000256" key="1">
    <source>
        <dbReference type="ARBA" id="ARBA00004123"/>
    </source>
</evidence>
<dbReference type="Proteomes" id="UP001307889">
    <property type="component" value="Chromosome 6"/>
</dbReference>
<feature type="region of interest" description="Disordered" evidence="7">
    <location>
        <begin position="73"/>
        <end position="113"/>
    </location>
</feature>
<dbReference type="PROSITE" id="PS50071">
    <property type="entry name" value="HOMEOBOX_2"/>
    <property type="match status" value="1"/>
</dbReference>
<evidence type="ECO:0000313" key="10">
    <source>
        <dbReference type="Proteomes" id="UP001307889"/>
    </source>
</evidence>
<dbReference type="InterPro" id="IPR017970">
    <property type="entry name" value="Homeobox_CS"/>
</dbReference>
<feature type="DNA-binding region" description="Homeobox" evidence="5">
    <location>
        <begin position="111"/>
        <end position="170"/>
    </location>
</feature>
<sequence length="366" mass="40146">MFKLEPTDMEGAPFDDAMFTDFSSAGANLGKFSATASGVHSIQVMLGLQGQQCTEMEGLQGIFHAQELTPIPPELPKRKEAPVAVETVTTSTTAKKSESKSKKNDNNGVKKKKTRTTFTAYQLEELERAFERAPYPDVFAREELALKLNLSESRVQVWFQNRRAKWRKREPARKTGYITTTGSPTSSLGGGAAFTTLSPYNPAPTSQTQTAAPTTSSDQWATYSSYEMGSHLSLLNSGSPYSTTAVSSAYSGNPSPPPVYSNVYTNMLPQHDYNYLGGTGGRHDFVTLDDEQYAAAGVMPPELQGDKPIVEYVQHIDDKYPDDATASVSSSEKNRDNLGFCFVSIKEEGREENREYASLPSISFNN</sequence>
<dbReference type="Gene3D" id="1.10.10.60">
    <property type="entry name" value="Homeodomain-like"/>
    <property type="match status" value="1"/>
</dbReference>
<dbReference type="SUPFAM" id="SSF46689">
    <property type="entry name" value="Homeodomain-like"/>
    <property type="match status" value="1"/>
</dbReference>
<keyword evidence="10" id="KW-1185">Reference proteome</keyword>